<keyword evidence="3 7" id="KW-0479">Metal-binding</keyword>
<dbReference type="Gene3D" id="3.30.390.10">
    <property type="entry name" value="Enolase-like, N-terminal domain"/>
    <property type="match status" value="1"/>
</dbReference>
<dbReference type="Proteomes" id="UP000448867">
    <property type="component" value="Unassembled WGS sequence"/>
</dbReference>
<evidence type="ECO:0000259" key="8">
    <source>
        <dbReference type="SMART" id="SM00922"/>
    </source>
</evidence>
<dbReference type="InterPro" id="IPR029017">
    <property type="entry name" value="Enolase-like_N"/>
</dbReference>
<evidence type="ECO:0000313" key="9">
    <source>
        <dbReference type="EMBL" id="MRX72426.1"/>
    </source>
</evidence>
<dbReference type="GO" id="GO:0016854">
    <property type="term" value="F:racemase and epimerase activity"/>
    <property type="evidence" value="ECO:0007669"/>
    <property type="project" value="UniProtKB-ARBA"/>
</dbReference>
<feature type="binding site" evidence="7">
    <location>
        <position position="189"/>
    </location>
    <ligand>
        <name>Mg(2+)</name>
        <dbReference type="ChEBI" id="CHEBI:18420"/>
    </ligand>
</feature>
<dbReference type="GO" id="GO:0000287">
    <property type="term" value="F:magnesium ion binding"/>
    <property type="evidence" value="ECO:0007669"/>
    <property type="project" value="UniProtKB-UniRule"/>
</dbReference>
<comment type="caution">
    <text evidence="9">The sequence shown here is derived from an EMBL/GenBank/DDBJ whole genome shotgun (WGS) entry which is preliminary data.</text>
</comment>
<feature type="binding site" evidence="7">
    <location>
        <position position="214"/>
    </location>
    <ligand>
        <name>Mg(2+)</name>
        <dbReference type="ChEBI" id="CHEBI:18420"/>
    </ligand>
</feature>
<evidence type="ECO:0000256" key="7">
    <source>
        <dbReference type="HAMAP-Rule" id="MF_01933"/>
    </source>
</evidence>
<dbReference type="InterPro" id="IPR013341">
    <property type="entry name" value="Mandelate_racemase_N_dom"/>
</dbReference>
<dbReference type="InterPro" id="IPR029065">
    <property type="entry name" value="Enolase_C-like"/>
</dbReference>
<dbReference type="SFLD" id="SFLDF00009">
    <property type="entry name" value="o-succinylbenzoate_synthase"/>
    <property type="match status" value="1"/>
</dbReference>
<dbReference type="InterPro" id="IPR013342">
    <property type="entry name" value="Mandelate_racemase_C"/>
</dbReference>
<evidence type="ECO:0000256" key="3">
    <source>
        <dbReference type="ARBA" id="ARBA00022723"/>
    </source>
</evidence>
<dbReference type="NCBIfam" id="TIGR01928">
    <property type="entry name" value="menC_lowGC_arch"/>
    <property type="match status" value="1"/>
</dbReference>
<evidence type="ECO:0000256" key="6">
    <source>
        <dbReference type="ARBA" id="ARBA00029491"/>
    </source>
</evidence>
<dbReference type="SMART" id="SM00922">
    <property type="entry name" value="MR_MLE"/>
    <property type="match status" value="1"/>
</dbReference>
<dbReference type="HAMAP" id="MF_01933">
    <property type="entry name" value="MenC_2"/>
    <property type="match status" value="1"/>
</dbReference>
<comment type="pathway">
    <text evidence="7">Quinol/quinone metabolism; menaquinone biosynthesis.</text>
</comment>
<dbReference type="Pfam" id="PF13378">
    <property type="entry name" value="MR_MLE_C"/>
    <property type="match status" value="1"/>
</dbReference>
<gene>
    <name evidence="7 9" type="primary">menC</name>
    <name evidence="9" type="ORF">GJU40_09710</name>
</gene>
<dbReference type="PANTHER" id="PTHR48073">
    <property type="entry name" value="O-SUCCINYLBENZOATE SYNTHASE-RELATED"/>
    <property type="match status" value="1"/>
</dbReference>
<dbReference type="AlphaFoldDB" id="A0A7X2LYJ9"/>
<evidence type="ECO:0000256" key="4">
    <source>
        <dbReference type="ARBA" id="ARBA00022842"/>
    </source>
</evidence>
<dbReference type="UniPathway" id="UPA00079"/>
<comment type="cofactor">
    <cofactor evidence="1 7">
        <name>a divalent metal cation</name>
        <dbReference type="ChEBI" id="CHEBI:60240"/>
    </cofactor>
</comment>
<sequence length="374" mass="42212">MYNIRSIHLHHIKMTLKTPFVSSLGTVKERESLLVEVRDHQGCTGWGEAVAFSSPWYTEETVGTCRHMLKDFFIPMLLNHQFVSPSEVGKALSVYRRNPMAKAAIESAYWDLYAKLNEMSLSKLLGGTRTEVEAGVVIGMGRVKEMLSQIEAYTHEGYRRIKIKIKPHQDLEVVKEIREHFPDILLMADANSSYTLNDIQRLQALDEYQLLLIEQPLAADDIIDHASLQKSMVTPICLDESITSYHDARQAVELGSCGIISIKPGRVGGLQTSREIHDFCVKRDVPVWCGGMLETGISRAHNIAVASLQGFTIPGDLSSSSRYWEEDIILPEIKVENGRLKVPETPGIGFEINNTALEKFQIAYENFYPDRKFQ</sequence>
<organism evidence="9 10">
    <name type="scientific">Metabacillus lacus</name>
    <dbReference type="NCBI Taxonomy" id="1983721"/>
    <lineage>
        <taxon>Bacteria</taxon>
        <taxon>Bacillati</taxon>
        <taxon>Bacillota</taxon>
        <taxon>Bacilli</taxon>
        <taxon>Bacillales</taxon>
        <taxon>Bacillaceae</taxon>
        <taxon>Metabacillus</taxon>
    </lineage>
</organism>
<comment type="pathway">
    <text evidence="7">Quinol/quinone metabolism; 1,4-dihydroxy-2-naphthoate biosynthesis; 1,4-dihydroxy-2-naphthoate from chorismate: step 4/7.</text>
</comment>
<dbReference type="PANTHER" id="PTHR48073:SF5">
    <property type="entry name" value="O-SUCCINYLBENZOATE SYNTHASE"/>
    <property type="match status" value="1"/>
</dbReference>
<dbReference type="UniPathway" id="UPA01057">
    <property type="reaction ID" value="UER00165"/>
</dbReference>
<dbReference type="CDD" id="cd03317">
    <property type="entry name" value="NAAAR"/>
    <property type="match status" value="1"/>
</dbReference>
<dbReference type="Pfam" id="PF02746">
    <property type="entry name" value="MR_MLE_N"/>
    <property type="match status" value="1"/>
</dbReference>
<dbReference type="InterPro" id="IPR010197">
    <property type="entry name" value="OSBS/NAAAR"/>
</dbReference>
<dbReference type="OrthoDB" id="9774531at2"/>
<feature type="active site" description="Proton acceptor" evidence="7">
    <location>
        <position position="263"/>
    </location>
</feature>
<dbReference type="SUPFAM" id="SSF54826">
    <property type="entry name" value="Enolase N-terminal domain-like"/>
    <property type="match status" value="1"/>
</dbReference>
<keyword evidence="10" id="KW-1185">Reference proteome</keyword>
<protein>
    <recommendedName>
        <fullName evidence="6 7">o-succinylbenzoate synthase</fullName>
        <shortName evidence="7">OSB synthase</shortName>
        <shortName evidence="7">OSBS</shortName>
        <ecNumber evidence="6 7">4.2.1.113</ecNumber>
    </recommendedName>
    <alternativeName>
        <fullName evidence="7">4-(2'-carboxyphenyl)-4-oxybutyric acid synthase</fullName>
    </alternativeName>
    <alternativeName>
        <fullName evidence="7">o-succinylbenzoic acid synthase</fullName>
    </alternativeName>
</protein>
<dbReference type="EC" id="4.2.1.113" evidence="6 7"/>
<accession>A0A7X2LYJ9</accession>
<dbReference type="SFLD" id="SFLDG00180">
    <property type="entry name" value="muconate_cycloisomerase"/>
    <property type="match status" value="1"/>
</dbReference>
<dbReference type="RefSeq" id="WP_154307584.1">
    <property type="nucleotide sequence ID" value="NZ_WKKI01000015.1"/>
</dbReference>
<dbReference type="InterPro" id="IPR036849">
    <property type="entry name" value="Enolase-like_C_sf"/>
</dbReference>
<comment type="catalytic activity">
    <reaction evidence="7">
        <text>(1R,6R)-6-hydroxy-2-succinyl-cyclohexa-2,4-diene-1-carboxylate = 2-succinylbenzoate + H2O</text>
        <dbReference type="Rhea" id="RHEA:10196"/>
        <dbReference type="ChEBI" id="CHEBI:15377"/>
        <dbReference type="ChEBI" id="CHEBI:18325"/>
        <dbReference type="ChEBI" id="CHEBI:58689"/>
        <dbReference type="EC" id="4.2.1.113"/>
    </reaction>
</comment>
<dbReference type="GO" id="GO:0009234">
    <property type="term" value="P:menaquinone biosynthetic process"/>
    <property type="evidence" value="ECO:0007669"/>
    <property type="project" value="UniProtKB-UniRule"/>
</dbReference>
<feature type="binding site" evidence="7">
    <location>
        <position position="239"/>
    </location>
    <ligand>
        <name>Mg(2+)</name>
        <dbReference type="ChEBI" id="CHEBI:18420"/>
    </ligand>
</feature>
<evidence type="ECO:0000256" key="1">
    <source>
        <dbReference type="ARBA" id="ARBA00001968"/>
    </source>
</evidence>
<dbReference type="Gene3D" id="3.20.20.120">
    <property type="entry name" value="Enolase-like C-terminal domain"/>
    <property type="match status" value="1"/>
</dbReference>
<dbReference type="SUPFAM" id="SSF51604">
    <property type="entry name" value="Enolase C-terminal domain-like"/>
    <property type="match status" value="1"/>
</dbReference>
<dbReference type="SFLD" id="SFLDS00001">
    <property type="entry name" value="Enolase"/>
    <property type="match status" value="1"/>
</dbReference>
<keyword evidence="2 7" id="KW-0474">Menaquinone biosynthesis</keyword>
<evidence type="ECO:0000256" key="5">
    <source>
        <dbReference type="ARBA" id="ARBA00023239"/>
    </source>
</evidence>
<feature type="domain" description="Mandelate racemase/muconate lactonizing enzyme C-terminal" evidence="8">
    <location>
        <begin position="143"/>
        <end position="235"/>
    </location>
</feature>
<evidence type="ECO:0000313" key="10">
    <source>
        <dbReference type="Proteomes" id="UP000448867"/>
    </source>
</evidence>
<keyword evidence="5 7" id="KW-0456">Lyase</keyword>
<evidence type="ECO:0000256" key="2">
    <source>
        <dbReference type="ARBA" id="ARBA00022428"/>
    </source>
</evidence>
<dbReference type="InterPro" id="IPR047585">
    <property type="entry name" value="MenC"/>
</dbReference>
<comment type="function">
    <text evidence="7">Converts 2-succinyl-6-hydroxy-2,4-cyclohexadiene-1-carboxylate (SHCHC) to 2-succinylbenzoate (OSB).</text>
</comment>
<dbReference type="EMBL" id="WKKI01000015">
    <property type="protein sequence ID" value="MRX72426.1"/>
    <property type="molecule type" value="Genomic_DNA"/>
</dbReference>
<proteinExistence type="inferred from homology"/>
<name>A0A7X2LYJ9_9BACI</name>
<dbReference type="GO" id="GO:0043748">
    <property type="term" value="F:O-succinylbenzoate synthase activity"/>
    <property type="evidence" value="ECO:0007669"/>
    <property type="project" value="UniProtKB-EC"/>
</dbReference>
<feature type="active site" description="Proton donor" evidence="7">
    <location>
        <position position="164"/>
    </location>
</feature>
<keyword evidence="4 7" id="KW-0460">Magnesium</keyword>
<comment type="similarity">
    <text evidence="7">Belongs to the mandelate racemase/muconate lactonizing enzyme family. MenC type 2 subfamily.</text>
</comment>
<reference evidence="9 10" key="1">
    <citation type="submission" date="2019-11" db="EMBL/GenBank/DDBJ databases">
        <title>Bacillus lacus genome.</title>
        <authorList>
            <person name="Allen C.J."/>
            <person name="Newman J.D."/>
        </authorList>
    </citation>
    <scope>NUCLEOTIDE SEQUENCE [LARGE SCALE GENOMIC DNA]</scope>
    <source>
        <strain evidence="9 10">KCTC 33946</strain>
    </source>
</reference>